<dbReference type="Pfam" id="PF06414">
    <property type="entry name" value="Zeta_toxin"/>
    <property type="match status" value="1"/>
</dbReference>
<dbReference type="Gene3D" id="3.40.50.300">
    <property type="entry name" value="P-loop containing nucleotide triphosphate hydrolases"/>
    <property type="match status" value="1"/>
</dbReference>
<dbReference type="InterPro" id="IPR027417">
    <property type="entry name" value="P-loop_NTPase"/>
</dbReference>
<reference evidence="4 5" key="1">
    <citation type="journal article" date="2019" name="Int. J. Syst. Evol. Microbiol.">
        <title>The Global Catalogue of Microorganisms (GCM) 10K type strain sequencing project: providing services to taxonomists for standard genome sequencing and annotation.</title>
        <authorList>
            <consortium name="The Broad Institute Genomics Platform"/>
            <consortium name="The Broad Institute Genome Sequencing Center for Infectious Disease"/>
            <person name="Wu L."/>
            <person name="Ma J."/>
        </authorList>
    </citation>
    <scope>NUCLEOTIDE SEQUENCE [LARGE SCALE GENOMIC DNA]</scope>
    <source>
        <strain evidence="4 5">JCM 13378</strain>
    </source>
</reference>
<keyword evidence="5" id="KW-1185">Reference proteome</keyword>
<gene>
    <name evidence="4" type="ORF">GCM10009092_45910</name>
</gene>
<accession>A0ABN0XYY6</accession>
<keyword evidence="1" id="KW-0547">Nucleotide-binding</keyword>
<organism evidence="4 5">
    <name type="scientific">Bowmanella denitrificans</name>
    <dbReference type="NCBI Taxonomy" id="366582"/>
    <lineage>
        <taxon>Bacteria</taxon>
        <taxon>Pseudomonadati</taxon>
        <taxon>Pseudomonadota</taxon>
        <taxon>Gammaproteobacteria</taxon>
        <taxon>Alteromonadales</taxon>
        <taxon>Alteromonadaceae</taxon>
        <taxon>Bowmanella</taxon>
    </lineage>
</organism>
<protein>
    <recommendedName>
        <fullName evidence="3">Zeta toxin domain-containing protein</fullName>
    </recommendedName>
</protein>
<sequence length="140" mass="15950">MTEQDKQLERAAIDFAKTHRTRIANELTDTDIYLPEPHPVSVFMAGSPGAGKTETSKAFLEELQAEHIIRLDPDDLRAYFDQYDGSNSFLFQSAVSLTVERTLDKAFTRRQSFLLDGTLSNYQVAHKNVKRSLDKKRDVL</sequence>
<dbReference type="InterPro" id="IPR010488">
    <property type="entry name" value="Zeta_toxin_domain"/>
</dbReference>
<evidence type="ECO:0000256" key="2">
    <source>
        <dbReference type="ARBA" id="ARBA00022840"/>
    </source>
</evidence>
<evidence type="ECO:0000313" key="4">
    <source>
        <dbReference type="EMBL" id="GAA0376588.1"/>
    </source>
</evidence>
<name>A0ABN0XYY6_9ALTE</name>
<dbReference type="RefSeq" id="WP_343847692.1">
    <property type="nucleotide sequence ID" value="NZ_BAAAEI010000033.1"/>
</dbReference>
<dbReference type="EMBL" id="BAAAEI010000033">
    <property type="protein sequence ID" value="GAA0376588.1"/>
    <property type="molecule type" value="Genomic_DNA"/>
</dbReference>
<feature type="domain" description="Zeta toxin" evidence="3">
    <location>
        <begin position="26"/>
        <end position="135"/>
    </location>
</feature>
<dbReference type="Proteomes" id="UP001501757">
    <property type="component" value="Unassembled WGS sequence"/>
</dbReference>
<dbReference type="SUPFAM" id="SSF52540">
    <property type="entry name" value="P-loop containing nucleoside triphosphate hydrolases"/>
    <property type="match status" value="1"/>
</dbReference>
<comment type="caution">
    <text evidence="4">The sequence shown here is derived from an EMBL/GenBank/DDBJ whole genome shotgun (WGS) entry which is preliminary data.</text>
</comment>
<evidence type="ECO:0000259" key="3">
    <source>
        <dbReference type="Pfam" id="PF06414"/>
    </source>
</evidence>
<evidence type="ECO:0000256" key="1">
    <source>
        <dbReference type="ARBA" id="ARBA00022741"/>
    </source>
</evidence>
<proteinExistence type="predicted"/>
<keyword evidence="2" id="KW-0067">ATP-binding</keyword>
<evidence type="ECO:0000313" key="5">
    <source>
        <dbReference type="Proteomes" id="UP001501757"/>
    </source>
</evidence>